<comment type="caution">
    <text evidence="3">The sequence shown here is derived from an EMBL/GenBank/DDBJ whole genome shotgun (WGS) entry which is preliminary data.</text>
</comment>
<dbReference type="Pfam" id="PF00534">
    <property type="entry name" value="Glycos_transf_1"/>
    <property type="match status" value="1"/>
</dbReference>
<keyword evidence="4" id="KW-1185">Reference proteome</keyword>
<evidence type="ECO:0000259" key="2">
    <source>
        <dbReference type="Pfam" id="PF13439"/>
    </source>
</evidence>
<sequence>MERLVLELSIYLSRVVNMKKVVFMAPFPTPENIKEGMMQRVYAIDKMFGNDEYDKTYIIPRIKALKTKCKQVDENTVEIKLSIWISFLLLLRKLKSADVIYCHSLYGLSLAGFLFLPFLKKKEIVWDVHGIIPEEIKFAKGGDLKFFVYSILERLLISKVTKVIVVTNAMKRHLLKKYNNLESEILVYPILPNTINVEDGFEINDGKLNILYAGNMQGYQNISLMIKSIKKMVNTKNIYFYILTGQRKEMIDNFVQNGLGNKDNIFIDSVNPSDLNEYYRKAHYGFVLRDDIDVNNVACPTKIIEYLAYGITCITLNNKIGDFQELGFNYITLDQLDNEKLKPSKSLKNHQIYSKLYSENKPFKLIDFVLK</sequence>
<dbReference type="SUPFAM" id="SSF53756">
    <property type="entry name" value="UDP-Glycosyltransferase/glycogen phosphorylase"/>
    <property type="match status" value="1"/>
</dbReference>
<organism evidence="3 4">
    <name type="scientific">Flavobacterium weaverense</name>
    <dbReference type="NCBI Taxonomy" id="271156"/>
    <lineage>
        <taxon>Bacteria</taxon>
        <taxon>Pseudomonadati</taxon>
        <taxon>Bacteroidota</taxon>
        <taxon>Flavobacteriia</taxon>
        <taxon>Flavobacteriales</taxon>
        <taxon>Flavobacteriaceae</taxon>
        <taxon>Flavobacterium</taxon>
    </lineage>
</organism>
<feature type="domain" description="Glycosyltransferase subfamily 4-like N-terminal" evidence="2">
    <location>
        <begin position="86"/>
        <end position="179"/>
    </location>
</feature>
<dbReference type="Proteomes" id="UP000280368">
    <property type="component" value="Unassembled WGS sequence"/>
</dbReference>
<dbReference type="EMBL" id="REFH01000010">
    <property type="protein sequence ID" value="RMA74836.1"/>
    <property type="molecule type" value="Genomic_DNA"/>
</dbReference>
<name>A0A3L9ZR51_9FLAO</name>
<keyword evidence="3" id="KW-0808">Transferase</keyword>
<accession>A0A3L9ZR51</accession>
<evidence type="ECO:0000259" key="1">
    <source>
        <dbReference type="Pfam" id="PF00534"/>
    </source>
</evidence>
<dbReference type="RefSeq" id="WP_170151308.1">
    <property type="nucleotide sequence ID" value="NZ_CBCSGA010000004.1"/>
</dbReference>
<evidence type="ECO:0000313" key="3">
    <source>
        <dbReference type="EMBL" id="RMA74836.1"/>
    </source>
</evidence>
<protein>
    <submittedName>
        <fullName evidence="3">Glycosyl transferase family 1</fullName>
    </submittedName>
</protein>
<proteinExistence type="predicted"/>
<dbReference type="GO" id="GO:0016757">
    <property type="term" value="F:glycosyltransferase activity"/>
    <property type="evidence" value="ECO:0007669"/>
    <property type="project" value="InterPro"/>
</dbReference>
<gene>
    <name evidence="3" type="ORF">BC961_2166</name>
</gene>
<dbReference type="InterPro" id="IPR028098">
    <property type="entry name" value="Glyco_trans_4-like_N"/>
</dbReference>
<dbReference type="Gene3D" id="3.40.50.2000">
    <property type="entry name" value="Glycogen Phosphorylase B"/>
    <property type="match status" value="2"/>
</dbReference>
<dbReference type="AlphaFoldDB" id="A0A3L9ZR51"/>
<dbReference type="Pfam" id="PF13439">
    <property type="entry name" value="Glyco_transf_4"/>
    <property type="match status" value="1"/>
</dbReference>
<dbReference type="InterPro" id="IPR001296">
    <property type="entry name" value="Glyco_trans_1"/>
</dbReference>
<evidence type="ECO:0000313" key="4">
    <source>
        <dbReference type="Proteomes" id="UP000280368"/>
    </source>
</evidence>
<reference evidence="3 4" key="1">
    <citation type="submission" date="2018-10" db="EMBL/GenBank/DDBJ databases">
        <title>Genomic Encyclopedia of Archaeal and Bacterial Type Strains, Phase II (KMG-II): from individual species to whole genera.</title>
        <authorList>
            <person name="Goeker M."/>
        </authorList>
    </citation>
    <scope>NUCLEOTIDE SEQUENCE [LARGE SCALE GENOMIC DNA]</scope>
    <source>
        <strain evidence="3 4">DSM 19727</strain>
    </source>
</reference>
<feature type="domain" description="Glycosyl transferase family 1" evidence="1">
    <location>
        <begin position="202"/>
        <end position="318"/>
    </location>
</feature>